<keyword evidence="2 4" id="KW-0067">ATP-binding</keyword>
<evidence type="ECO:0000313" key="4">
    <source>
        <dbReference type="EMBL" id="TWU19090.1"/>
    </source>
</evidence>
<keyword evidence="4" id="KW-0378">Hydrolase</keyword>
<dbReference type="GO" id="GO:0016887">
    <property type="term" value="F:ATP hydrolysis activity"/>
    <property type="evidence" value="ECO:0007669"/>
    <property type="project" value="InterPro"/>
</dbReference>
<dbReference type="PANTHER" id="PTHR43582">
    <property type="entry name" value="LINEARMYCIN RESISTANCE ATP-BINDING PROTEIN LNRL"/>
    <property type="match status" value="1"/>
</dbReference>
<dbReference type="InterPro" id="IPR027417">
    <property type="entry name" value="P-loop_NTPase"/>
</dbReference>
<dbReference type="SUPFAM" id="SSF52540">
    <property type="entry name" value="P-loop containing nucleoside triphosphate hydrolases"/>
    <property type="match status" value="1"/>
</dbReference>
<evidence type="ECO:0000256" key="2">
    <source>
        <dbReference type="ARBA" id="ARBA00022840"/>
    </source>
</evidence>
<comment type="caution">
    <text evidence="4">The sequence shown here is derived from an EMBL/GenBank/DDBJ whole genome shotgun (WGS) entry which is preliminary data.</text>
</comment>
<dbReference type="AlphaFoldDB" id="A0A5C6C3E5"/>
<dbReference type="Proteomes" id="UP000319908">
    <property type="component" value="Unassembled WGS sequence"/>
</dbReference>
<dbReference type="PANTHER" id="PTHR43582:SF2">
    <property type="entry name" value="LINEARMYCIN RESISTANCE ATP-BINDING PROTEIN LNRL"/>
    <property type="match status" value="1"/>
</dbReference>
<organism evidence="4 5">
    <name type="scientific">Allorhodopirellula heiligendammensis</name>
    <dbReference type="NCBI Taxonomy" id="2714739"/>
    <lineage>
        <taxon>Bacteria</taxon>
        <taxon>Pseudomonadati</taxon>
        <taxon>Planctomycetota</taxon>
        <taxon>Planctomycetia</taxon>
        <taxon>Pirellulales</taxon>
        <taxon>Pirellulaceae</taxon>
        <taxon>Allorhodopirellula</taxon>
    </lineage>
</organism>
<name>A0A5C6C3E5_9BACT</name>
<keyword evidence="5" id="KW-1185">Reference proteome</keyword>
<dbReference type="InterPro" id="IPR017871">
    <property type="entry name" value="ABC_transporter-like_CS"/>
</dbReference>
<gene>
    <name evidence="4" type="primary">drrA_1</name>
    <name evidence="4" type="ORF">Poly21_12610</name>
</gene>
<proteinExistence type="predicted"/>
<feature type="domain" description="ABC transporter" evidence="3">
    <location>
        <begin position="9"/>
        <end position="251"/>
    </location>
</feature>
<reference evidence="4 5" key="1">
    <citation type="journal article" date="2020" name="Antonie Van Leeuwenhoek">
        <title>Rhodopirellula heiligendammensis sp. nov., Rhodopirellula pilleata sp. nov., and Rhodopirellula solitaria sp. nov. isolated from natural or artificial marine surfaces in Northern Germany and California, USA, and emended description of the genus Rhodopirellula.</title>
        <authorList>
            <person name="Kallscheuer N."/>
            <person name="Wiegand S."/>
            <person name="Jogler M."/>
            <person name="Boedeker C."/>
            <person name="Peeters S.H."/>
            <person name="Rast P."/>
            <person name="Heuer A."/>
            <person name="Jetten M.S.M."/>
            <person name="Rohde M."/>
            <person name="Jogler C."/>
        </authorList>
    </citation>
    <scope>NUCLEOTIDE SEQUENCE [LARGE SCALE GENOMIC DNA]</scope>
    <source>
        <strain evidence="4 5">Poly21</strain>
    </source>
</reference>
<evidence type="ECO:0000256" key="1">
    <source>
        <dbReference type="ARBA" id="ARBA00022741"/>
    </source>
</evidence>
<dbReference type="Gene3D" id="3.40.50.300">
    <property type="entry name" value="P-loop containing nucleotide triphosphate hydrolases"/>
    <property type="match status" value="1"/>
</dbReference>
<dbReference type="PROSITE" id="PS00211">
    <property type="entry name" value="ABC_TRANSPORTER_1"/>
    <property type="match status" value="1"/>
</dbReference>
<dbReference type="EC" id="3.6.3.-" evidence="4"/>
<sequence length="330" mass="35919">MISTPPPAISVKDLRKSYPQPGAGWGFGGGAVKQHVALDGITFELQQGERLAYLGPNGAGKTTMIRCLSGRAQADSGTIDMLGQRVQRTSPRDMLGLVPQEIALYADLTTRENLFAFGRFHGLRGSTLKRQVDWALKWTGLADRGDELVATFSGGMKRRINLACGVLHEPEVLLLDEPSVGVDPQSRERIFLMLDQLSERGTSILLTTHHLDEAETQCDRIVIADHGRVVAAGTFDELLRQTIGVDRVVRIQLEQPLRGHGNEPLATSGVRLSATPGESHVTAKVSEIAVGLPRLIEAVGAARYTVADVEVHSPTLHHVFLHLTGRELRD</sequence>
<keyword evidence="1" id="KW-0547">Nucleotide-binding</keyword>
<dbReference type="GO" id="GO:0005524">
    <property type="term" value="F:ATP binding"/>
    <property type="evidence" value="ECO:0007669"/>
    <property type="project" value="UniProtKB-KW"/>
</dbReference>
<accession>A0A5C6C3E5</accession>
<dbReference type="InterPro" id="IPR003439">
    <property type="entry name" value="ABC_transporter-like_ATP-bd"/>
</dbReference>
<dbReference type="PROSITE" id="PS50893">
    <property type="entry name" value="ABC_TRANSPORTER_2"/>
    <property type="match status" value="1"/>
</dbReference>
<evidence type="ECO:0000313" key="5">
    <source>
        <dbReference type="Proteomes" id="UP000319908"/>
    </source>
</evidence>
<dbReference type="Pfam" id="PF00005">
    <property type="entry name" value="ABC_tran"/>
    <property type="match status" value="1"/>
</dbReference>
<dbReference type="SMART" id="SM00382">
    <property type="entry name" value="AAA"/>
    <property type="match status" value="1"/>
</dbReference>
<dbReference type="EMBL" id="SJPU01000001">
    <property type="protein sequence ID" value="TWU19090.1"/>
    <property type="molecule type" value="Genomic_DNA"/>
</dbReference>
<protein>
    <submittedName>
        <fullName evidence="4">Doxorubicin resistance ATP-binding protein DrrA</fullName>
        <ecNumber evidence="4">3.6.3.-</ecNumber>
    </submittedName>
</protein>
<dbReference type="InterPro" id="IPR003593">
    <property type="entry name" value="AAA+_ATPase"/>
</dbReference>
<evidence type="ECO:0000259" key="3">
    <source>
        <dbReference type="PROSITE" id="PS50893"/>
    </source>
</evidence>